<keyword evidence="3" id="KW-1185">Reference proteome</keyword>
<protein>
    <submittedName>
        <fullName evidence="2">Uncharacterized protein</fullName>
    </submittedName>
</protein>
<name>A0ABZ1DUV1_9HYPH</name>
<proteinExistence type="predicted"/>
<feature type="compositionally biased region" description="Basic and acidic residues" evidence="1">
    <location>
        <begin position="40"/>
        <end position="50"/>
    </location>
</feature>
<organism evidence="2 3">
    <name type="scientific">Rhizobium indigoferae</name>
    <dbReference type="NCBI Taxonomy" id="158891"/>
    <lineage>
        <taxon>Bacteria</taxon>
        <taxon>Pseudomonadati</taxon>
        <taxon>Pseudomonadota</taxon>
        <taxon>Alphaproteobacteria</taxon>
        <taxon>Hyphomicrobiales</taxon>
        <taxon>Rhizobiaceae</taxon>
        <taxon>Rhizobium/Agrobacterium group</taxon>
        <taxon>Rhizobium</taxon>
    </lineage>
</organism>
<evidence type="ECO:0000313" key="2">
    <source>
        <dbReference type="EMBL" id="WRW39212.1"/>
    </source>
</evidence>
<geneLocation type="plasmid" evidence="2 3">
    <name>pRinCIP108029d</name>
</geneLocation>
<dbReference type="EMBL" id="CP140637">
    <property type="protein sequence ID" value="WRW39212.1"/>
    <property type="molecule type" value="Genomic_DNA"/>
</dbReference>
<evidence type="ECO:0000256" key="1">
    <source>
        <dbReference type="SAM" id="MobiDB-lite"/>
    </source>
</evidence>
<accession>A0ABZ1DUV1</accession>
<feature type="region of interest" description="Disordered" evidence="1">
    <location>
        <begin position="40"/>
        <end position="72"/>
    </location>
</feature>
<feature type="compositionally biased region" description="Basic and acidic residues" evidence="1">
    <location>
        <begin position="58"/>
        <end position="72"/>
    </location>
</feature>
<sequence>MMAINGRIQRDGEVVHLIAQQLFDLSGDLSALADRDGEFKLPTGRGDEFAHGSPGSPDSRDRAPAVKPRDTGHQYQAKIMLFGKRLRMSGKRSFSLHALVALDGHVFNGLDRNAKCPPPEAKSAVSFGNCDVTRSSRLKAA</sequence>
<evidence type="ECO:0000313" key="3">
    <source>
        <dbReference type="Proteomes" id="UP001322785"/>
    </source>
</evidence>
<gene>
    <name evidence="2" type="ORF">U5G49_006267</name>
</gene>
<reference evidence="2 3" key="1">
    <citation type="submission" date="2023-12" db="EMBL/GenBank/DDBJ databases">
        <authorList>
            <person name="Menendez E."/>
            <person name="Kaur S."/>
            <person name="Flores-Felix J.D."/>
            <person name="diCenzo G.C."/>
            <person name="Peix A."/>
            <person name="Velazquez E."/>
        </authorList>
    </citation>
    <scope>NUCLEOTIDE SEQUENCE [LARGE SCALE GENOMIC DNA]</scope>
    <source>
        <strain evidence="2 3">CIP 108029</strain>
        <plasmid evidence="2 3">pRinCIP108029d</plasmid>
    </source>
</reference>
<dbReference type="Proteomes" id="UP001322785">
    <property type="component" value="Plasmid pRinCIP108029d"/>
</dbReference>
<keyword evidence="2" id="KW-0614">Plasmid</keyword>